<protein>
    <submittedName>
        <fullName evidence="1">Uncharacterized protein</fullName>
    </submittedName>
</protein>
<evidence type="ECO:0000313" key="1">
    <source>
        <dbReference type="EMBL" id="KAG0436903.1"/>
    </source>
</evidence>
<evidence type="ECO:0000313" key="2">
    <source>
        <dbReference type="Proteomes" id="UP000805193"/>
    </source>
</evidence>
<comment type="caution">
    <text evidence="1">The sequence shown here is derived from an EMBL/GenBank/DDBJ whole genome shotgun (WGS) entry which is preliminary data.</text>
</comment>
<proteinExistence type="predicted"/>
<keyword evidence="2" id="KW-1185">Reference proteome</keyword>
<gene>
    <name evidence="1" type="ORF">HPB47_017705</name>
</gene>
<reference evidence="1 2" key="1">
    <citation type="journal article" date="2020" name="Cell">
        <title>Large-Scale Comparative Analyses of Tick Genomes Elucidate Their Genetic Diversity and Vector Capacities.</title>
        <authorList>
            <consortium name="Tick Genome and Microbiome Consortium (TIGMIC)"/>
            <person name="Jia N."/>
            <person name="Wang J."/>
            <person name="Shi W."/>
            <person name="Du L."/>
            <person name="Sun Y."/>
            <person name="Zhan W."/>
            <person name="Jiang J.F."/>
            <person name="Wang Q."/>
            <person name="Zhang B."/>
            <person name="Ji P."/>
            <person name="Bell-Sakyi L."/>
            <person name="Cui X.M."/>
            <person name="Yuan T.T."/>
            <person name="Jiang B.G."/>
            <person name="Yang W.F."/>
            <person name="Lam T.T."/>
            <person name="Chang Q.C."/>
            <person name="Ding S.J."/>
            <person name="Wang X.J."/>
            <person name="Zhu J.G."/>
            <person name="Ruan X.D."/>
            <person name="Zhao L."/>
            <person name="Wei J.T."/>
            <person name="Ye R.Z."/>
            <person name="Que T.C."/>
            <person name="Du C.H."/>
            <person name="Zhou Y.H."/>
            <person name="Cheng J.X."/>
            <person name="Dai P.F."/>
            <person name="Guo W.B."/>
            <person name="Han X.H."/>
            <person name="Huang E.J."/>
            <person name="Li L.F."/>
            <person name="Wei W."/>
            <person name="Gao Y.C."/>
            <person name="Liu J.Z."/>
            <person name="Shao H.Z."/>
            <person name="Wang X."/>
            <person name="Wang C.C."/>
            <person name="Yang T.C."/>
            <person name="Huo Q.B."/>
            <person name="Li W."/>
            <person name="Chen H.Y."/>
            <person name="Chen S.E."/>
            <person name="Zhou L.G."/>
            <person name="Ni X.B."/>
            <person name="Tian J.H."/>
            <person name="Sheng Y."/>
            <person name="Liu T."/>
            <person name="Pan Y.S."/>
            <person name="Xia L.Y."/>
            <person name="Li J."/>
            <person name="Zhao F."/>
            <person name="Cao W.C."/>
        </authorList>
    </citation>
    <scope>NUCLEOTIDE SEQUENCE [LARGE SCALE GENOMIC DNA]</scope>
    <source>
        <strain evidence="1">Iper-2018</strain>
    </source>
</reference>
<name>A0AC60QNL1_IXOPE</name>
<organism evidence="1 2">
    <name type="scientific">Ixodes persulcatus</name>
    <name type="common">Taiga tick</name>
    <dbReference type="NCBI Taxonomy" id="34615"/>
    <lineage>
        <taxon>Eukaryota</taxon>
        <taxon>Metazoa</taxon>
        <taxon>Ecdysozoa</taxon>
        <taxon>Arthropoda</taxon>
        <taxon>Chelicerata</taxon>
        <taxon>Arachnida</taxon>
        <taxon>Acari</taxon>
        <taxon>Parasitiformes</taxon>
        <taxon>Ixodida</taxon>
        <taxon>Ixodoidea</taxon>
        <taxon>Ixodidae</taxon>
        <taxon>Ixodinae</taxon>
        <taxon>Ixodes</taxon>
    </lineage>
</organism>
<accession>A0AC60QNL1</accession>
<dbReference type="Proteomes" id="UP000805193">
    <property type="component" value="Unassembled WGS sequence"/>
</dbReference>
<sequence length="531" mass="59429">MIQETLSVEMPRLPGYWSHDSPPSARDTSKGKGRGVCTFVRKGITLMEHELIGRSAIEHCTVEVITGWKRKESTFLVNVYSNASHGQLKFKALFHKASRVAGSNTLVVCGDFNAPNQDWGYQKTTVKGRKLMQDATDVGLNLITDPAFPTRIGTSVTRDTTPDLTFIKTDGGSRDAEWRNTGQELKSNHCIVEVVVPLKVQGNTGIRKHRITDWDAFRTALPAVQQDISDIEQWAANVVETTAGATKELETDERIDKMDSRLAHLIEAKQSIKARWQKQRTNRRLRKKIAELNSQIEAHCKVLCTQQWNEACNEADGQIQKGKTWNMLRHLLDDTKTKGHQHNNLARILHRAICEHGEDEVKRRLDAKYCGILDLEPREGKQQTNVHIPDSINRKLRVRPIPRNVNPDHNKERRLARARALVDLHAREEGAVYVDAEEYRGSCDAYAAVVVGASTGATKTAASVRTRSAPGGRVKNYAKGRVYSKAARILRKAKDIGRKKAVVIKWFPAHMGSDVSERGNANHNETANAAA</sequence>
<dbReference type="EMBL" id="JABSTQ010006649">
    <property type="protein sequence ID" value="KAG0436903.1"/>
    <property type="molecule type" value="Genomic_DNA"/>
</dbReference>